<evidence type="ECO:0000256" key="1">
    <source>
        <dbReference type="ARBA" id="ARBA00001275"/>
    </source>
</evidence>
<keyword evidence="5" id="KW-0808">Transferase</keyword>
<evidence type="ECO:0000259" key="6">
    <source>
        <dbReference type="Pfam" id="PF11897"/>
    </source>
</evidence>
<dbReference type="Pfam" id="PF11897">
    <property type="entry name" value="DUF3417"/>
    <property type="match status" value="1"/>
</dbReference>
<evidence type="ECO:0000313" key="8">
    <source>
        <dbReference type="Proteomes" id="UP000182680"/>
    </source>
</evidence>
<accession>A0AA94L1R4</accession>
<dbReference type="GO" id="GO:0005978">
    <property type="term" value="P:glycogen biosynthetic process"/>
    <property type="evidence" value="ECO:0007669"/>
    <property type="project" value="InterPro"/>
</dbReference>
<keyword evidence="3" id="KW-0021">Allosteric enzyme</keyword>
<comment type="similarity">
    <text evidence="2">Belongs to the glycogen phosphorylase family.</text>
</comment>
<dbReference type="InterPro" id="IPR024517">
    <property type="entry name" value="Glycogen_phosphorylase_DUF3417"/>
</dbReference>
<name>A0AA94L1R4_DESDE</name>
<comment type="catalytic activity">
    <reaction evidence="1">
        <text>[(1-&gt;4)-alpha-D-glucosyl](n) + phosphate = [(1-&gt;4)-alpha-D-glucosyl](n-1) + alpha-D-glucose 1-phosphate</text>
        <dbReference type="Rhea" id="RHEA:41732"/>
        <dbReference type="Rhea" id="RHEA-COMP:9584"/>
        <dbReference type="Rhea" id="RHEA-COMP:9586"/>
        <dbReference type="ChEBI" id="CHEBI:15444"/>
        <dbReference type="ChEBI" id="CHEBI:43474"/>
        <dbReference type="ChEBI" id="CHEBI:58601"/>
        <dbReference type="EC" id="2.4.1.1"/>
    </reaction>
</comment>
<dbReference type="NCBIfam" id="TIGR02094">
    <property type="entry name" value="more_P_ylases"/>
    <property type="match status" value="1"/>
</dbReference>
<dbReference type="Pfam" id="PF00343">
    <property type="entry name" value="Phosphorylase"/>
    <property type="match status" value="1"/>
</dbReference>
<evidence type="ECO:0000256" key="2">
    <source>
        <dbReference type="ARBA" id="ARBA00006047"/>
    </source>
</evidence>
<dbReference type="GO" id="GO:0004373">
    <property type="term" value="F:alpha-1,4-glucan glucosyltransferase (UDP-glucose donor) activity"/>
    <property type="evidence" value="ECO:0007669"/>
    <property type="project" value="InterPro"/>
</dbReference>
<dbReference type="RefSeq" id="WP_072311547.1">
    <property type="nucleotide sequence ID" value="NZ_FPIW01000011.1"/>
</dbReference>
<comment type="caution">
    <text evidence="7">The sequence shown here is derived from an EMBL/GenBank/DDBJ whole genome shotgun (WGS) entry which is preliminary data.</text>
</comment>
<evidence type="ECO:0000256" key="5">
    <source>
        <dbReference type="ARBA" id="ARBA00022679"/>
    </source>
</evidence>
<dbReference type="InterPro" id="IPR008631">
    <property type="entry name" value="Glycogen_synth"/>
</dbReference>
<gene>
    <name evidence="7" type="ORF">SAMN02910291_00952</name>
</gene>
<dbReference type="GO" id="GO:0008184">
    <property type="term" value="F:glycogen phosphorylase activity"/>
    <property type="evidence" value="ECO:0007669"/>
    <property type="project" value="InterPro"/>
</dbReference>
<protein>
    <submittedName>
        <fullName evidence="7">Phosphorylase / glycogen(Starch) synthase</fullName>
    </submittedName>
</protein>
<dbReference type="GO" id="GO:0030170">
    <property type="term" value="F:pyridoxal phosphate binding"/>
    <property type="evidence" value="ECO:0007669"/>
    <property type="project" value="InterPro"/>
</dbReference>
<dbReference type="EMBL" id="FPIW01000011">
    <property type="protein sequence ID" value="SFW35258.1"/>
    <property type="molecule type" value="Genomic_DNA"/>
</dbReference>
<dbReference type="Gene3D" id="3.40.50.2000">
    <property type="entry name" value="Glycogen Phosphorylase B"/>
    <property type="match status" value="5"/>
</dbReference>
<evidence type="ECO:0000256" key="4">
    <source>
        <dbReference type="ARBA" id="ARBA00022676"/>
    </source>
</evidence>
<sequence>MNFNSSLVTLFEVSWEVCNKVGGIHSVVTSKALQAVEHFGEDYFLLGPALKNNPGFEETDEHAWDSLRMGLATRDLKCRLGRWNIPGRPKVILVEFDKRYSSNQLLFEMWKNYGVDSLSGGWDYIEPIMFATACGEVIATIHESRVEPMQGRSVALFHEWMCGAGLLTVKKLTPEVGTVFTTHATTLGRAMAGTGRDIYTNMRNINPANEAAALNITAKWSMESAAAREADAFTTVSPITGEESTVFLGRQPDVITTNGLDLRVIPDYTDDREVPSATRAKIMSAAGRFLRGSLPEHTRIFTISGRYEMHNKGVDIFLEALARADRNLSGTNSSILALCLVMGGHTGVNAAAVSGNPDDTDNGMPFICTHRVWNAPQDPIINACRRLGLDNREERRVKVIFVPAMLDGHDGFFDIPYEEILAACDMGFFPSWYEPWGYTPQESAAWAVPTLTTDLSGFGMWAREQMKEESMDRTGVCVMPRRGMSFDQSVDRLHERVLGAAACPEGELCSWRGHARDLAEKTSWSYFFDNYIKAFDIALAKSDARTDHDSAHGALTRVLTASCSATPFLRPIMAVAEVPHELSRLRELAQNIWWSWHDQAKALFMALNPQLWEACRNPLKMLEEAWPARLKELIANEEYMAMYHKVMDRFDAYMAEPIRSLSVDVTPEHPIVYFSTEYGLNESVPIYSGGLGVLSGDHLKSASDMALPLVGIGLLYKSGYFMQEIDSSGRQVAQYPVNNFGQMPIKQVHDAQGQPVYIQLELPGRILYARVWRLQVGRISLYLMDTDTSRNTDEDRRITDRLYEANRETRLLQEILLGQGGMRLLRTLGIIPGVYHMNEGHSAFMALERVRDCMTQGMSHDEAVVRVRSNTLFTTHTPVPAGNESFSLELMERYFSGMAKNLDLSWQQFVQLGQIEGGDSHAFEMTVLALRLSCWANGVSRLHGVVSRHMWNNLWKGLPTAETPIGHVTNGVHTPSYVGSWMHELLHKHLGAGWLQALPGSTVWDKVDDIPDEAFWAARQHQKEALLDALRKRIPVFAQRFKLDAAVRKRMEALLRPETLIIGFARRFAPYKRATLLFADPDRLARILNNPHRPVVLVFSGKAHPADEAGINLIQEVMRMCQDERFLGRIFFLENYSLSVSRIMSQGCDVWLNTPRRPHEASGTSGMKLPVNGGINLSISDGWWCEGYNRQNGWTIGPVVTTELPSNEQNDYADAEALYNLLENAVLPLYFDRTQGDLPTQWIAMAKRSFKSLTAMYGSNRMLNDYIRQYYLRAARRRNMLAENDWSACRRLAAWEKDLPARFGTVKVEELFISGVENNTMICGEPVSVRLHMHLGEMQPEEILVQLVIGRALVNGSFIDKPEILRLEPRAADHNGESGNGMNYAATYIPTHSGQYRYGVRVLPYHKNLATPLETGLVLWA</sequence>
<dbReference type="InterPro" id="IPR052182">
    <property type="entry name" value="Glycogen/Maltodextrin_Phosph"/>
</dbReference>
<reference evidence="8" key="1">
    <citation type="submission" date="2016-11" db="EMBL/GenBank/DDBJ databases">
        <authorList>
            <person name="Jaros S."/>
            <person name="Januszkiewicz K."/>
            <person name="Wedrychowicz H."/>
        </authorList>
    </citation>
    <scope>NUCLEOTIDE SEQUENCE [LARGE SCALE GENOMIC DNA]</scope>
    <source>
        <strain evidence="8">DSM 7057</strain>
    </source>
</reference>
<dbReference type="Proteomes" id="UP000182680">
    <property type="component" value="Unassembled WGS sequence"/>
</dbReference>
<evidence type="ECO:0000256" key="3">
    <source>
        <dbReference type="ARBA" id="ARBA00022533"/>
    </source>
</evidence>
<dbReference type="SUPFAM" id="SSF53756">
    <property type="entry name" value="UDP-Glycosyltransferase/glycogen phosphorylase"/>
    <property type="match status" value="2"/>
</dbReference>
<evidence type="ECO:0000313" key="7">
    <source>
        <dbReference type="EMBL" id="SFW35258.1"/>
    </source>
</evidence>
<organism evidence="7 8">
    <name type="scientific">Desulfovibrio desulfuricans</name>
    <dbReference type="NCBI Taxonomy" id="876"/>
    <lineage>
        <taxon>Bacteria</taxon>
        <taxon>Pseudomonadati</taxon>
        <taxon>Thermodesulfobacteriota</taxon>
        <taxon>Desulfovibrionia</taxon>
        <taxon>Desulfovibrionales</taxon>
        <taxon>Desulfovibrionaceae</taxon>
        <taxon>Desulfovibrio</taxon>
    </lineage>
</organism>
<keyword evidence="4" id="KW-0328">Glycosyltransferase</keyword>
<dbReference type="InterPro" id="IPR000811">
    <property type="entry name" value="Glyco_trans_35"/>
</dbReference>
<dbReference type="Pfam" id="PF05693">
    <property type="entry name" value="Glycogen_syn"/>
    <property type="match status" value="2"/>
</dbReference>
<proteinExistence type="inferred from homology"/>
<dbReference type="InterPro" id="IPR011834">
    <property type="entry name" value="Agluc_phsphrylas"/>
</dbReference>
<dbReference type="PANTHER" id="PTHR42655">
    <property type="entry name" value="GLYCOGEN PHOSPHORYLASE"/>
    <property type="match status" value="1"/>
</dbReference>
<dbReference type="PANTHER" id="PTHR42655:SF1">
    <property type="entry name" value="GLYCOGEN PHOSPHORYLASE"/>
    <property type="match status" value="1"/>
</dbReference>
<feature type="domain" description="DUF3417" evidence="6">
    <location>
        <begin position="578"/>
        <end position="683"/>
    </location>
</feature>